<dbReference type="EMBL" id="SRMF01000014">
    <property type="protein sequence ID" value="TGG90309.1"/>
    <property type="molecule type" value="Genomic_DNA"/>
</dbReference>
<dbReference type="AlphaFoldDB" id="A0A4Z0W714"/>
<dbReference type="Pfam" id="PF02129">
    <property type="entry name" value="Peptidase_S15"/>
    <property type="match status" value="1"/>
</dbReference>
<dbReference type="Gene3D" id="2.60.120.260">
    <property type="entry name" value="Galactose-binding domain-like"/>
    <property type="match status" value="1"/>
</dbReference>
<dbReference type="PANTHER" id="PTHR43056:SF10">
    <property type="entry name" value="COCE_NOND FAMILY, PUTATIVE (AFU_ORTHOLOGUE AFUA_7G00600)-RELATED"/>
    <property type="match status" value="1"/>
</dbReference>
<dbReference type="GO" id="GO:0008239">
    <property type="term" value="F:dipeptidyl-peptidase activity"/>
    <property type="evidence" value="ECO:0007669"/>
    <property type="project" value="InterPro"/>
</dbReference>
<dbReference type="Proteomes" id="UP000297475">
    <property type="component" value="Unassembled WGS sequence"/>
</dbReference>
<dbReference type="SUPFAM" id="SSF49785">
    <property type="entry name" value="Galactose-binding domain-like"/>
    <property type="match status" value="1"/>
</dbReference>
<dbReference type="PANTHER" id="PTHR43056">
    <property type="entry name" value="PEPTIDASE S9 PROLYL OLIGOPEPTIDASE"/>
    <property type="match status" value="1"/>
</dbReference>
<evidence type="ECO:0000313" key="3">
    <source>
        <dbReference type="EMBL" id="TGG90309.1"/>
    </source>
</evidence>
<proteinExistence type="predicted"/>
<reference evidence="3 4" key="1">
    <citation type="submission" date="2019-04" db="EMBL/GenBank/DDBJ databases">
        <title>Natronospirillum operosus gen. nov., sp. nov., a haloalkaliphilic satellite isolated from decaying biomass of laboratory culture of cyanobacterium Geitlerinema sp. and proposal of Natronospirillaceae fam. nov. and Saccharospirillaceae fam. nov.</title>
        <authorList>
            <person name="Kevbrin V."/>
            <person name="Boltyanskaya Y."/>
            <person name="Koziaeva V."/>
            <person name="Grouzdev D.S."/>
            <person name="Park M."/>
            <person name="Cho J."/>
        </authorList>
    </citation>
    <scope>NUCLEOTIDE SEQUENCE [LARGE SCALE GENOMIC DNA]</scope>
    <source>
        <strain evidence="3 4">G-116</strain>
    </source>
</reference>
<dbReference type="InterPro" id="IPR050585">
    <property type="entry name" value="Xaa-Pro_dipeptidyl-ppase/CocE"/>
</dbReference>
<dbReference type="InterPro" id="IPR029058">
    <property type="entry name" value="AB_hydrolase_fold"/>
</dbReference>
<dbReference type="InterPro" id="IPR000383">
    <property type="entry name" value="Xaa-Pro-like_dom"/>
</dbReference>
<dbReference type="OrthoDB" id="9806163at2"/>
<evidence type="ECO:0000313" key="4">
    <source>
        <dbReference type="Proteomes" id="UP000297475"/>
    </source>
</evidence>
<dbReference type="InterPro" id="IPR005674">
    <property type="entry name" value="CocE/Ser_esterase"/>
</dbReference>
<dbReference type="NCBIfam" id="TIGR00976">
    <property type="entry name" value="CocE_NonD"/>
    <property type="match status" value="1"/>
</dbReference>
<evidence type="ECO:0000256" key="1">
    <source>
        <dbReference type="ARBA" id="ARBA00022801"/>
    </source>
</evidence>
<sequence length="615" mass="68237">MSIAGRTSHDTSLRDFMVPMRDGVRLATDIFFPDDTSGGPWPVILERTPYDKRVPRANEYTVAHPGVFGREELVKFFTEVGFVVVLQDCRGRYGSEGHFVKYRSEAEDGFDTIAWIAEQPWCDGQVGSMGLSYSAHTQLAAACLNPPALAAMICDCGGFSNAYQGGIRYGGALEMKQVTWAYRHALRSRAAADDPVIRSALEAMDLREWIKRMPWKRGYSPLSPTPDYENFLFEQWEHGKFDDYWKIPALYATGWHQQMRAVPSVHLSGWYDPYASSAAENFNGLHEAGHDVSLILGPWTHGNRSSSFAGDVDFGDEATFEAGLGMDFVRFRIDLFRHHFKGSASPLASRVNYFVMGGGDGRRNEQGRLNHGGRWHFSEHWPPEQATPVELYLGPEGSLSAEPAAIDSVERYNFDPEDPVPTIGGPITSGAPLMFGGAFDQRENSDAFGAKAGDLPLASRPDVLVFETAPLEKAVTLVGNVSVTLFVSSDRPTTDFTAKLVDVHPANEDYPEGYGMNLTDGILRACYRDGFEEARPIPPGEIVELTIRLYPTANRFEVGHRIRLEISSSNFPRFDVNPNFEAGDDLSPIRLRAINAVHSGPQHPSRIETCLLVED</sequence>
<dbReference type="SMART" id="SM00939">
    <property type="entry name" value="PepX_C"/>
    <property type="match status" value="1"/>
</dbReference>
<dbReference type="RefSeq" id="WP_135484867.1">
    <property type="nucleotide sequence ID" value="NZ_SRMF01000014.1"/>
</dbReference>
<gene>
    <name evidence="3" type="ORF">E4656_18780</name>
</gene>
<name>A0A4Z0W714_9GAMM</name>
<keyword evidence="1 3" id="KW-0378">Hydrolase</keyword>
<accession>A0A4Z0W714</accession>
<feature type="domain" description="Xaa-Pro dipeptidyl-peptidase C-terminal" evidence="2">
    <location>
        <begin position="333"/>
        <end position="608"/>
    </location>
</feature>
<keyword evidence="4" id="KW-1185">Reference proteome</keyword>
<dbReference type="Gene3D" id="1.10.3020.10">
    <property type="entry name" value="alpha-amino acid ester hydrolase ( Helical cap domain)"/>
    <property type="match status" value="1"/>
</dbReference>
<dbReference type="SUPFAM" id="SSF53474">
    <property type="entry name" value="alpha/beta-Hydrolases"/>
    <property type="match status" value="1"/>
</dbReference>
<evidence type="ECO:0000259" key="2">
    <source>
        <dbReference type="SMART" id="SM00939"/>
    </source>
</evidence>
<dbReference type="Pfam" id="PF08530">
    <property type="entry name" value="PepX_C"/>
    <property type="match status" value="1"/>
</dbReference>
<protein>
    <submittedName>
        <fullName evidence="3">CocE/NonD family hydrolase</fullName>
    </submittedName>
</protein>
<dbReference type="InterPro" id="IPR013736">
    <property type="entry name" value="Xaa-Pro_dipept_C"/>
</dbReference>
<organism evidence="3 4">
    <name type="scientific">Natronospirillum operosum</name>
    <dbReference type="NCBI Taxonomy" id="2759953"/>
    <lineage>
        <taxon>Bacteria</taxon>
        <taxon>Pseudomonadati</taxon>
        <taxon>Pseudomonadota</taxon>
        <taxon>Gammaproteobacteria</taxon>
        <taxon>Oceanospirillales</taxon>
        <taxon>Natronospirillaceae</taxon>
        <taxon>Natronospirillum</taxon>
    </lineage>
</organism>
<dbReference type="InterPro" id="IPR008979">
    <property type="entry name" value="Galactose-bd-like_sf"/>
</dbReference>
<dbReference type="Gene3D" id="3.40.50.1820">
    <property type="entry name" value="alpha/beta hydrolase"/>
    <property type="match status" value="1"/>
</dbReference>
<comment type="caution">
    <text evidence="3">The sequence shown here is derived from an EMBL/GenBank/DDBJ whole genome shotgun (WGS) entry which is preliminary data.</text>
</comment>